<dbReference type="InterPro" id="IPR024173">
    <property type="entry name" value="Pesterase_MJ0037-like"/>
</dbReference>
<dbReference type="Proteomes" id="UP000053586">
    <property type="component" value="Unassembled WGS sequence"/>
</dbReference>
<dbReference type="SUPFAM" id="SSF56300">
    <property type="entry name" value="Metallo-dependent phosphatases"/>
    <property type="match status" value="1"/>
</dbReference>
<protein>
    <recommendedName>
        <fullName evidence="1">Calcineurin-like phosphoesterase domain-containing protein</fullName>
    </recommendedName>
</protein>
<dbReference type="EMBL" id="BAET01000018">
    <property type="protein sequence ID" value="GAB55845.1"/>
    <property type="molecule type" value="Genomic_DNA"/>
</dbReference>
<dbReference type="RefSeq" id="WP_006005366.1">
    <property type="nucleotide sequence ID" value="NZ_BAET01000018.1"/>
</dbReference>
<dbReference type="PIRSF" id="PIRSF000887">
    <property type="entry name" value="Pesterase_MJ0037"/>
    <property type="match status" value="1"/>
</dbReference>
<organism evidence="2 3">
    <name type="scientific">Glaciecola punicea ACAM 611</name>
    <dbReference type="NCBI Taxonomy" id="1121923"/>
    <lineage>
        <taxon>Bacteria</taxon>
        <taxon>Pseudomonadati</taxon>
        <taxon>Pseudomonadota</taxon>
        <taxon>Gammaproteobacteria</taxon>
        <taxon>Alteromonadales</taxon>
        <taxon>Alteromonadaceae</taxon>
        <taxon>Glaciecola</taxon>
    </lineage>
</organism>
<dbReference type="InterPro" id="IPR026336">
    <property type="entry name" value="PdeM-like"/>
</dbReference>
<gene>
    <name evidence="2" type="ORF">GPUN_1729</name>
</gene>
<name>H5TC18_9ALTE</name>
<keyword evidence="3" id="KW-1185">Reference proteome</keyword>
<feature type="domain" description="Calcineurin-like phosphoesterase" evidence="1">
    <location>
        <begin position="42"/>
        <end position="161"/>
    </location>
</feature>
<dbReference type="InterPro" id="IPR004843">
    <property type="entry name" value="Calcineurin-like_PHP"/>
</dbReference>
<dbReference type="PANTHER" id="PTHR39323:SF1">
    <property type="entry name" value="BLR1149 PROTEIN"/>
    <property type="match status" value="1"/>
</dbReference>
<dbReference type="InterPro" id="IPR029052">
    <property type="entry name" value="Metallo-depent_PP-like"/>
</dbReference>
<evidence type="ECO:0000313" key="2">
    <source>
        <dbReference type="EMBL" id="GAB55845.1"/>
    </source>
</evidence>
<dbReference type="Gene3D" id="3.60.21.10">
    <property type="match status" value="1"/>
</dbReference>
<dbReference type="STRING" id="56804.BAE46_07580"/>
<evidence type="ECO:0000259" key="1">
    <source>
        <dbReference type="Pfam" id="PF00149"/>
    </source>
</evidence>
<comment type="caution">
    <text evidence="2">The sequence shown here is derived from an EMBL/GenBank/DDBJ whole genome shotgun (WGS) entry which is preliminary data.</text>
</comment>
<proteinExistence type="predicted"/>
<dbReference type="AlphaFoldDB" id="H5TC18"/>
<dbReference type="NCBIfam" id="TIGR04123">
    <property type="entry name" value="P_estr_lig_assc"/>
    <property type="match status" value="1"/>
</dbReference>
<evidence type="ECO:0000313" key="3">
    <source>
        <dbReference type="Proteomes" id="UP000053586"/>
    </source>
</evidence>
<dbReference type="PANTHER" id="PTHR39323">
    <property type="entry name" value="BLR1149 PROTEIN"/>
    <property type="match status" value="1"/>
</dbReference>
<accession>H5TC18</accession>
<dbReference type="Pfam" id="PF00149">
    <property type="entry name" value="Metallophos"/>
    <property type="match status" value="1"/>
</dbReference>
<sequence length="257" mass="29025">MIELTALKALLMNHQIIPIKFAGHRMLLDAGGVLIWPQQDLLIFSDLHLEKGSFLTQFANPLPRFDSKDTLKRMQLIMARYDCGHIVCLGDSLHDGNALARMQPDDLVSLNALVKSVPKWTWVLGNHDPDIPPEILGDRAPFLHIQNLLLVHEPEDINAINKKSSLKPLLSKEASKIEGQIIGHYHPKSSYRLANRKVTGKSFVCGDDILLMPAFGKYTGGLDIKDGAFEPLFNLKKVLVYLTYHHKIYLFMSKIKR</sequence>
<dbReference type="eggNOG" id="COG1407">
    <property type="taxonomic scope" value="Bacteria"/>
</dbReference>
<reference evidence="2 3" key="1">
    <citation type="journal article" date="2012" name="J. Bacteriol.">
        <title>Genome sequence of proteorhodopsin-containing sea ice bacterium Glaciecola punicea ACAM 611T.</title>
        <authorList>
            <person name="Qin Q.-L."/>
            <person name="Xie B.-B."/>
            <person name="Shu Y.-L."/>
            <person name="Rong J.-C."/>
            <person name="Zhao D.-L."/>
            <person name="Zhang X.-Y."/>
            <person name="Chen X.-L."/>
            <person name="Zhou B.-C."/>
            <person name="Zhanga Y.-Z."/>
        </authorList>
    </citation>
    <scope>NUCLEOTIDE SEQUENCE [LARGE SCALE GENOMIC DNA]</scope>
    <source>
        <strain evidence="2 3">ACAM 611</strain>
    </source>
</reference>
<dbReference type="GO" id="GO:0016787">
    <property type="term" value="F:hydrolase activity"/>
    <property type="evidence" value="ECO:0007669"/>
    <property type="project" value="InterPro"/>
</dbReference>
<dbReference type="OrthoDB" id="9795838at2"/>
<reference evidence="2 3" key="2">
    <citation type="journal article" date="2017" name="Antonie Van Leeuwenhoek">
        <title>Rhizobium rhizosphaerae sp. nov., a novel species isolated from rice rhizosphere.</title>
        <authorList>
            <person name="Zhao J.J."/>
            <person name="Zhang J."/>
            <person name="Zhang R.J."/>
            <person name="Zhang C.W."/>
            <person name="Yin H.Q."/>
            <person name="Zhang X.X."/>
        </authorList>
    </citation>
    <scope>NUCLEOTIDE SEQUENCE [LARGE SCALE GENOMIC DNA]</scope>
    <source>
        <strain evidence="2 3">ACAM 611</strain>
    </source>
</reference>